<dbReference type="EMBL" id="MK072244">
    <property type="protein sequence ID" value="AYV80487.1"/>
    <property type="molecule type" value="Genomic_DNA"/>
</dbReference>
<proteinExistence type="predicted"/>
<sequence length="368" mass="42831">MISENYNSLVALSLIKGPENKIIDDEWVSYDEDIPAQTFIQYTLQPDGTLTTITPKTKQYDLPWAINNKHKIQLFSYELDFTSIYITTKDLSDINELSVTLEIAHSVIIKYENLMALNMLFSEAIEYADGAYKLWLPCIGPLFFSDLYHNEAYLVIKKSKNLHAINIHVGYFKNDQNKKYTKRKINDPEHLSISHYLGGQHLIYQFYSMTSEEDNFSCGFAHPTFIFSLYFDDYSDNLESIDLDFVSEKLRFVNCEMRRRVVVRVSEHLITAYRKIMDGITSDDIKNKITEYLYDSHRHKFIYVIDLHRNLKMNTVTKPNQSINLSRVAGFDIKITRKEKNNSKVNFMSCSLNTARTMSGMMGLCFSD</sequence>
<reference evidence="1" key="1">
    <citation type="submission" date="2018-10" db="EMBL/GenBank/DDBJ databases">
        <title>Hidden diversity of soil giant viruses.</title>
        <authorList>
            <person name="Schulz F."/>
            <person name="Alteio L."/>
            <person name="Goudeau D."/>
            <person name="Ryan E.M."/>
            <person name="Malmstrom R.R."/>
            <person name="Blanchard J."/>
            <person name="Woyke T."/>
        </authorList>
    </citation>
    <scope>NUCLEOTIDE SEQUENCE</scope>
    <source>
        <strain evidence="1">HAV1</strain>
    </source>
</reference>
<accession>A0A3G4ZZY7</accession>
<protein>
    <submittedName>
        <fullName evidence="1">Uncharacterized protein</fullName>
    </submittedName>
</protein>
<gene>
    <name evidence="1" type="ORF">Harvfovirus2_17</name>
</gene>
<name>A0A3G4ZZY7_9VIRU</name>
<evidence type="ECO:0000313" key="1">
    <source>
        <dbReference type="EMBL" id="AYV80487.1"/>
    </source>
</evidence>
<organism evidence="1">
    <name type="scientific">Harvfovirus sp</name>
    <dbReference type="NCBI Taxonomy" id="2487768"/>
    <lineage>
        <taxon>Viruses</taxon>
        <taxon>Varidnaviria</taxon>
        <taxon>Bamfordvirae</taxon>
        <taxon>Nucleocytoviricota</taxon>
        <taxon>Megaviricetes</taxon>
        <taxon>Imitervirales</taxon>
        <taxon>Mimiviridae</taxon>
        <taxon>Klosneuvirinae</taxon>
    </lineage>
</organism>